<proteinExistence type="predicted"/>
<evidence type="ECO:0000313" key="2">
    <source>
        <dbReference type="Proteomes" id="UP000679691"/>
    </source>
</evidence>
<sequence>MKKIITFAIILSLFASCGGDMNHSSKNENIALEEQLAILDGDNTPDPNDIKVIRIKTLLGDLSELYSEPQDSIAEWTSKAQGVLHEKGILETNLNILEEMNKSGKIENTPYRDAITLYALIRSSGLK</sequence>
<dbReference type="EMBL" id="JAGKSB010000010">
    <property type="protein sequence ID" value="MBP3943857.1"/>
    <property type="molecule type" value="Genomic_DNA"/>
</dbReference>
<comment type="caution">
    <text evidence="1">The sequence shown here is derived from an EMBL/GenBank/DDBJ whole genome shotgun (WGS) entry which is preliminary data.</text>
</comment>
<dbReference type="AlphaFoldDB" id="A0A8T4HEV4"/>
<evidence type="ECO:0000313" key="1">
    <source>
        <dbReference type="EMBL" id="MBP3943857.1"/>
    </source>
</evidence>
<reference evidence="1" key="1">
    <citation type="submission" date="2021-03" db="EMBL/GenBank/DDBJ databases">
        <authorList>
            <person name="Lu T."/>
            <person name="Wang Q."/>
            <person name="Han X."/>
        </authorList>
    </citation>
    <scope>NUCLEOTIDE SEQUENCE</scope>
    <source>
        <strain evidence="1">WQ 2009</strain>
    </source>
</reference>
<dbReference type="RefSeq" id="WP_353547356.1">
    <property type="nucleotide sequence ID" value="NZ_JAGKSB010000010.1"/>
</dbReference>
<gene>
    <name evidence="1" type="ORF">J5U18_09805</name>
</gene>
<evidence type="ECO:0008006" key="3">
    <source>
        <dbReference type="Google" id="ProtNLM"/>
    </source>
</evidence>
<accession>A0A8T4HEV4</accession>
<organism evidence="1 2">
    <name type="scientific">Rhinopithecimicrobium faecis</name>
    <dbReference type="NCBI Taxonomy" id="2820698"/>
    <lineage>
        <taxon>Bacteria</taxon>
        <taxon>Pseudomonadati</taxon>
        <taxon>Bacteroidota</taxon>
        <taxon>Sphingobacteriia</taxon>
        <taxon>Sphingobacteriales</taxon>
        <taxon>Sphingobacteriaceae</taxon>
        <taxon>Rhinopithecimicrobium</taxon>
    </lineage>
</organism>
<name>A0A8T4HEV4_9SPHI</name>
<keyword evidence="2" id="KW-1185">Reference proteome</keyword>
<dbReference type="PROSITE" id="PS51257">
    <property type="entry name" value="PROKAR_LIPOPROTEIN"/>
    <property type="match status" value="1"/>
</dbReference>
<protein>
    <recommendedName>
        <fullName evidence="3">Lipoprotein</fullName>
    </recommendedName>
</protein>
<dbReference type="Proteomes" id="UP000679691">
    <property type="component" value="Unassembled WGS sequence"/>
</dbReference>